<evidence type="ECO:0000313" key="2">
    <source>
        <dbReference type="Proteomes" id="UP000837857"/>
    </source>
</evidence>
<name>A0ABN8ICC6_9NEOP</name>
<sequence length="100" mass="11457">MNIRANYKKRITNITKVNWSCSKKRTCLHLNDAWVIQRLFTGPDSVQGVADVKTSKGIVRRTLHKLRCLTGSNLRQQVHLLELLQSSRGGKMIGVNLRTW</sequence>
<gene>
    <name evidence="1" type="ORF">IPOD504_LOCUS7747</name>
</gene>
<accession>A0ABN8ICC6</accession>
<feature type="non-terminal residue" evidence="1">
    <location>
        <position position="100"/>
    </location>
</feature>
<evidence type="ECO:0008006" key="3">
    <source>
        <dbReference type="Google" id="ProtNLM"/>
    </source>
</evidence>
<dbReference type="Proteomes" id="UP000837857">
    <property type="component" value="Chromosome 2"/>
</dbReference>
<reference evidence="1" key="1">
    <citation type="submission" date="2022-03" db="EMBL/GenBank/DDBJ databases">
        <authorList>
            <person name="Martin H S."/>
        </authorList>
    </citation>
    <scope>NUCLEOTIDE SEQUENCE</scope>
</reference>
<dbReference type="EMBL" id="OW152814">
    <property type="protein sequence ID" value="CAH2050886.1"/>
    <property type="molecule type" value="Genomic_DNA"/>
</dbReference>
<proteinExistence type="predicted"/>
<organism evidence="1 2">
    <name type="scientific">Iphiclides podalirius</name>
    <name type="common">scarce swallowtail</name>
    <dbReference type="NCBI Taxonomy" id="110791"/>
    <lineage>
        <taxon>Eukaryota</taxon>
        <taxon>Metazoa</taxon>
        <taxon>Ecdysozoa</taxon>
        <taxon>Arthropoda</taxon>
        <taxon>Hexapoda</taxon>
        <taxon>Insecta</taxon>
        <taxon>Pterygota</taxon>
        <taxon>Neoptera</taxon>
        <taxon>Endopterygota</taxon>
        <taxon>Lepidoptera</taxon>
        <taxon>Glossata</taxon>
        <taxon>Ditrysia</taxon>
        <taxon>Papilionoidea</taxon>
        <taxon>Papilionidae</taxon>
        <taxon>Papilioninae</taxon>
        <taxon>Iphiclides</taxon>
    </lineage>
</organism>
<keyword evidence="2" id="KW-1185">Reference proteome</keyword>
<evidence type="ECO:0000313" key="1">
    <source>
        <dbReference type="EMBL" id="CAH2050886.1"/>
    </source>
</evidence>
<protein>
    <recommendedName>
        <fullName evidence="3">Ribosomal protein S14</fullName>
    </recommendedName>
</protein>